<evidence type="ECO:0000259" key="8">
    <source>
        <dbReference type="Pfam" id="PF07685"/>
    </source>
</evidence>
<dbReference type="Pfam" id="PF07685">
    <property type="entry name" value="GATase_3"/>
    <property type="match status" value="1"/>
</dbReference>
<accession>A0ABS4F048</accession>
<dbReference type="EC" id="6.3.5.11" evidence="9"/>
<feature type="domain" description="CobQ/CobB/MinD/ParA nucleotide binding" evidence="7">
    <location>
        <begin position="4"/>
        <end position="185"/>
    </location>
</feature>
<dbReference type="InterPro" id="IPR027417">
    <property type="entry name" value="P-loop_NTPase"/>
</dbReference>
<dbReference type="GO" id="GO:0042242">
    <property type="term" value="F:cobyrinic acid a,c-diamide synthase activity"/>
    <property type="evidence" value="ECO:0007669"/>
    <property type="project" value="UniProtKB-EC"/>
</dbReference>
<keyword evidence="10" id="KW-1185">Reference proteome</keyword>
<dbReference type="NCBIfam" id="NF002204">
    <property type="entry name" value="PRK01077.1"/>
    <property type="match status" value="1"/>
</dbReference>
<protein>
    <submittedName>
        <fullName evidence="9">Cobyrinic acid a,c-diamide synthase</fullName>
        <ecNumber evidence="9">6.3.5.11</ecNumber>
        <ecNumber evidence="9">6.3.5.9</ecNumber>
    </submittedName>
</protein>
<evidence type="ECO:0000256" key="6">
    <source>
        <dbReference type="ARBA" id="ARBA00022962"/>
    </source>
</evidence>
<dbReference type="NCBIfam" id="TIGR00379">
    <property type="entry name" value="cobB"/>
    <property type="match status" value="1"/>
</dbReference>
<dbReference type="InterPro" id="IPR004484">
    <property type="entry name" value="CbiA/CobB_synth"/>
</dbReference>
<reference evidence="9 10" key="1">
    <citation type="submission" date="2021-03" db="EMBL/GenBank/DDBJ databases">
        <title>Genomic Encyclopedia of Type Strains, Phase IV (KMG-IV): sequencing the most valuable type-strain genomes for metagenomic binning, comparative biology and taxonomic classification.</title>
        <authorList>
            <person name="Goeker M."/>
        </authorList>
    </citation>
    <scope>NUCLEOTIDE SEQUENCE [LARGE SCALE GENOMIC DNA]</scope>
    <source>
        <strain evidence="9 10">DSM 3984</strain>
    </source>
</reference>
<dbReference type="InterPro" id="IPR029062">
    <property type="entry name" value="Class_I_gatase-like"/>
</dbReference>
<evidence type="ECO:0000313" key="10">
    <source>
        <dbReference type="Proteomes" id="UP000783390"/>
    </source>
</evidence>
<dbReference type="EMBL" id="JAGGJZ010000003">
    <property type="protein sequence ID" value="MBP1889610.1"/>
    <property type="molecule type" value="Genomic_DNA"/>
</dbReference>
<evidence type="ECO:0000313" key="9">
    <source>
        <dbReference type="EMBL" id="MBP1889610.1"/>
    </source>
</evidence>
<dbReference type="RefSeq" id="WP_209796405.1">
    <property type="nucleotide sequence ID" value="NZ_JAGGJZ010000003.1"/>
</dbReference>
<evidence type="ECO:0000256" key="3">
    <source>
        <dbReference type="ARBA" id="ARBA00022741"/>
    </source>
</evidence>
<proteinExistence type="predicted"/>
<keyword evidence="4" id="KW-0067">ATP-binding</keyword>
<dbReference type="GO" id="GO:0043802">
    <property type="term" value="F:hydrogenobyrinic acid a,c-diamide synthase (glutamine-hydrolysing) activity"/>
    <property type="evidence" value="ECO:0007669"/>
    <property type="project" value="UniProtKB-EC"/>
</dbReference>
<keyword evidence="5" id="KW-0460">Magnesium</keyword>
<keyword evidence="2 9" id="KW-0436">Ligase</keyword>
<evidence type="ECO:0000256" key="1">
    <source>
        <dbReference type="ARBA" id="ARBA00001946"/>
    </source>
</evidence>
<dbReference type="PANTHER" id="PTHR43873:SF1">
    <property type="entry name" value="COBYRINATE A,C-DIAMIDE SYNTHASE"/>
    <property type="match status" value="1"/>
</dbReference>
<dbReference type="Pfam" id="PF01656">
    <property type="entry name" value="CbiA"/>
    <property type="match status" value="1"/>
</dbReference>
<evidence type="ECO:0000256" key="4">
    <source>
        <dbReference type="ARBA" id="ARBA00022840"/>
    </source>
</evidence>
<dbReference type="CDD" id="cd05388">
    <property type="entry name" value="CobB_N"/>
    <property type="match status" value="1"/>
</dbReference>
<evidence type="ECO:0000259" key="7">
    <source>
        <dbReference type="Pfam" id="PF01656"/>
    </source>
</evidence>
<dbReference type="EC" id="6.3.5.9" evidence="9"/>
<dbReference type="PANTHER" id="PTHR43873">
    <property type="entry name" value="COBYRINATE A,C-DIAMIDE SYNTHASE"/>
    <property type="match status" value="1"/>
</dbReference>
<comment type="cofactor">
    <cofactor evidence="1">
        <name>Mg(2+)</name>
        <dbReference type="ChEBI" id="CHEBI:18420"/>
    </cofactor>
</comment>
<organism evidence="9 10">
    <name type="scientific">Clostridium moniliforme</name>
    <dbReference type="NCBI Taxonomy" id="39489"/>
    <lineage>
        <taxon>Bacteria</taxon>
        <taxon>Bacillati</taxon>
        <taxon>Bacillota</taxon>
        <taxon>Clostridia</taxon>
        <taxon>Eubacteriales</taxon>
        <taxon>Clostridiaceae</taxon>
        <taxon>Clostridium</taxon>
    </lineage>
</organism>
<dbReference type="Gene3D" id="3.40.50.880">
    <property type="match status" value="1"/>
</dbReference>
<evidence type="ECO:0000256" key="5">
    <source>
        <dbReference type="ARBA" id="ARBA00022842"/>
    </source>
</evidence>
<keyword evidence="3" id="KW-0547">Nucleotide-binding</keyword>
<keyword evidence="6" id="KW-0315">Glutamine amidotransferase</keyword>
<dbReference type="CDD" id="cd03130">
    <property type="entry name" value="GATase1_CobB"/>
    <property type="match status" value="1"/>
</dbReference>
<dbReference type="InterPro" id="IPR002586">
    <property type="entry name" value="CobQ/CobB/MinD/ParA_Nub-bd_dom"/>
</dbReference>
<sequence>MKSLIIASNRSGGGKTTFTLALMNSLIKKGFDVQGFKVGPDYIDGAFHKFITGKPSRNLDIFLMGNDGVEHTYSKGKGDLGVIEGVMGLYDGKGIDTFGSTYHISKKLNDMPILLVITPGAQSVTLCAEINGLINFKKANIVGVVLNSISESYYTLLKAAIEKNCNLKVFGFIPKDENLNLKSRHLGLVQSVEVDNLREKINYASKLLEENINLNGLIDEFKEYKAKEMNYNLKNKGIKIGVAKDKAFSFYYEENLELLKEVGEVIYFSPLKDKELPKNLDFLYFGGGYPEIFKEELSKNKSMRKSIKTALDNGMRCFGECGGLMYLTENIEGYDMVGFFKGNSEMTKRLQRFGYAKLTLNNEGSCYSINCHEFHKSKVNLEENKVYKVEKENYLGNKSEWSCGYKKNNVIAGYPHVNFLGNIEFFKEIIGYKNY</sequence>
<comment type="caution">
    <text evidence="9">The sequence shown here is derived from an EMBL/GenBank/DDBJ whole genome shotgun (WGS) entry which is preliminary data.</text>
</comment>
<evidence type="ECO:0000256" key="2">
    <source>
        <dbReference type="ARBA" id="ARBA00022598"/>
    </source>
</evidence>
<dbReference type="Gene3D" id="3.40.50.300">
    <property type="entry name" value="P-loop containing nucleotide triphosphate hydrolases"/>
    <property type="match status" value="1"/>
</dbReference>
<gene>
    <name evidence="9" type="ORF">J2Z53_001193</name>
</gene>
<dbReference type="Proteomes" id="UP000783390">
    <property type="component" value="Unassembled WGS sequence"/>
</dbReference>
<dbReference type="PROSITE" id="PS51274">
    <property type="entry name" value="GATASE_COBBQ"/>
    <property type="match status" value="1"/>
</dbReference>
<dbReference type="InterPro" id="IPR011698">
    <property type="entry name" value="GATase_3"/>
</dbReference>
<name>A0ABS4F048_9CLOT</name>
<dbReference type="SUPFAM" id="SSF52317">
    <property type="entry name" value="Class I glutamine amidotransferase-like"/>
    <property type="match status" value="1"/>
</dbReference>
<dbReference type="SUPFAM" id="SSF52540">
    <property type="entry name" value="P-loop containing nucleoside triphosphate hydrolases"/>
    <property type="match status" value="1"/>
</dbReference>
<feature type="domain" description="CobB/CobQ-like glutamine amidotransferase" evidence="8">
    <location>
        <begin position="239"/>
        <end position="421"/>
    </location>
</feature>